<feature type="compositionally biased region" description="Polar residues" evidence="2">
    <location>
        <begin position="52"/>
        <end position="68"/>
    </location>
</feature>
<accession>A0A0E0H1T3</accession>
<reference evidence="4" key="2">
    <citation type="submission" date="2018-04" db="EMBL/GenBank/DDBJ databases">
        <title>OnivRS2 (Oryza nivara Reference Sequence Version 2).</title>
        <authorList>
            <person name="Zhang J."/>
            <person name="Kudrna D."/>
            <person name="Lee S."/>
            <person name="Talag J."/>
            <person name="Rajasekar S."/>
            <person name="Welchert J."/>
            <person name="Hsing Y.-I."/>
            <person name="Wing R.A."/>
        </authorList>
    </citation>
    <scope>NUCLEOTIDE SEQUENCE [LARGE SCALE GENOMIC DNA]</scope>
    <source>
        <strain evidence="4">SL10</strain>
    </source>
</reference>
<feature type="domain" description="RING-type" evidence="3">
    <location>
        <begin position="267"/>
        <end position="309"/>
    </location>
</feature>
<dbReference type="Proteomes" id="UP000006591">
    <property type="component" value="Chromosome 4"/>
</dbReference>
<dbReference type="GO" id="GO:0008270">
    <property type="term" value="F:zinc ion binding"/>
    <property type="evidence" value="ECO:0007669"/>
    <property type="project" value="UniProtKB-KW"/>
</dbReference>
<dbReference type="GO" id="GO:0004842">
    <property type="term" value="F:ubiquitin-protein transferase activity"/>
    <property type="evidence" value="ECO:0007669"/>
    <property type="project" value="InterPro"/>
</dbReference>
<sequence>MGHVDASAAAAAARDAKKKRGNRSSAKLKQCKLDARREQWLSQVKDGKEAKASTSPTGTEPNAGSMTVPSPHPPLPRRRVDVRSKGGDPEEDREERGAARQELGSSYLDSPVHSPSSDNSGSVGGMHRKHYNNGGGLNLSSSSSVWSSSRSVSEAEDDDTGGPEEENGVLDDWEAVADADALTVDDCHSHQSSGHVAPPAAPNVCTAPANQTGRQDPIQRTKAWAPDDIFRPQSLPSISRQVSFPASIGNGWMGAAQQANLSTPLTCPICCEDLDLTDSSFCPCPCKFRLCLFCHNKILEADGRCPGCRKEYVAARLSRSCSMESVKLSNESTLPKNPVQVRLFFCWK</sequence>
<dbReference type="InterPro" id="IPR013083">
    <property type="entry name" value="Znf_RING/FYVE/PHD"/>
</dbReference>
<dbReference type="EnsemblPlants" id="ONIVA04G13310.1">
    <property type="protein sequence ID" value="ONIVA04G13310.1"/>
    <property type="gene ID" value="ONIVA04G13310"/>
</dbReference>
<evidence type="ECO:0000313" key="5">
    <source>
        <dbReference type="Proteomes" id="UP000006591"/>
    </source>
</evidence>
<evidence type="ECO:0000256" key="2">
    <source>
        <dbReference type="SAM" id="MobiDB-lite"/>
    </source>
</evidence>
<feature type="compositionally biased region" description="Low complexity" evidence="2">
    <location>
        <begin position="140"/>
        <end position="152"/>
    </location>
</feature>
<dbReference type="SUPFAM" id="SSF57850">
    <property type="entry name" value="RING/U-box"/>
    <property type="match status" value="1"/>
</dbReference>
<keyword evidence="1" id="KW-0863">Zinc-finger</keyword>
<evidence type="ECO:0000259" key="3">
    <source>
        <dbReference type="PROSITE" id="PS50089"/>
    </source>
</evidence>
<feature type="region of interest" description="Disordered" evidence="2">
    <location>
        <begin position="1"/>
        <end position="169"/>
    </location>
</feature>
<keyword evidence="1" id="KW-0862">Zinc</keyword>
<dbReference type="PANTHER" id="PTHR12603:SF0">
    <property type="entry name" value="CCR4-NOT TRANSCRIPTION COMPLEX SUBUNIT 4"/>
    <property type="match status" value="1"/>
</dbReference>
<dbReference type="InterPro" id="IPR039515">
    <property type="entry name" value="NOT4_mRING-HC-C4C4"/>
</dbReference>
<evidence type="ECO:0000256" key="1">
    <source>
        <dbReference type="PROSITE-ProRule" id="PRU00175"/>
    </source>
</evidence>
<keyword evidence="1" id="KW-0479">Metal-binding</keyword>
<dbReference type="CDD" id="cd16618">
    <property type="entry name" value="mRING-HC-C4C4_CNOT4"/>
    <property type="match status" value="1"/>
</dbReference>
<proteinExistence type="predicted"/>
<organism evidence="4">
    <name type="scientific">Oryza nivara</name>
    <name type="common">Indian wild rice</name>
    <name type="synonym">Oryza sativa f. spontanea</name>
    <dbReference type="NCBI Taxonomy" id="4536"/>
    <lineage>
        <taxon>Eukaryota</taxon>
        <taxon>Viridiplantae</taxon>
        <taxon>Streptophyta</taxon>
        <taxon>Embryophyta</taxon>
        <taxon>Tracheophyta</taxon>
        <taxon>Spermatophyta</taxon>
        <taxon>Magnoliopsida</taxon>
        <taxon>Liliopsida</taxon>
        <taxon>Poales</taxon>
        <taxon>Poaceae</taxon>
        <taxon>BOP clade</taxon>
        <taxon>Oryzoideae</taxon>
        <taxon>Oryzeae</taxon>
        <taxon>Oryzinae</taxon>
        <taxon>Oryza</taxon>
    </lineage>
</organism>
<feature type="compositionally biased region" description="Low complexity" evidence="2">
    <location>
        <begin position="1"/>
        <end position="13"/>
    </location>
</feature>
<dbReference type="OMA" id="NPPESCE"/>
<dbReference type="AlphaFoldDB" id="A0A0E0H1T3"/>
<dbReference type="GO" id="GO:0016567">
    <property type="term" value="P:protein ubiquitination"/>
    <property type="evidence" value="ECO:0007669"/>
    <property type="project" value="TreeGrafter"/>
</dbReference>
<protein>
    <recommendedName>
        <fullName evidence="3">RING-type domain-containing protein</fullName>
    </recommendedName>
</protein>
<name>A0A0E0H1T3_ORYNI</name>
<reference evidence="4" key="1">
    <citation type="submission" date="2015-04" db="UniProtKB">
        <authorList>
            <consortium name="EnsemblPlants"/>
        </authorList>
    </citation>
    <scope>IDENTIFICATION</scope>
    <source>
        <strain evidence="4">SL10</strain>
    </source>
</reference>
<dbReference type="STRING" id="4536.A0A0E0H1T3"/>
<dbReference type="Gramene" id="ONIVA04G13310.1">
    <property type="protein sequence ID" value="ONIVA04G13310.1"/>
    <property type="gene ID" value="ONIVA04G13310"/>
</dbReference>
<feature type="compositionally biased region" description="Polar residues" evidence="2">
    <location>
        <begin position="103"/>
        <end position="121"/>
    </location>
</feature>
<dbReference type="Gene3D" id="3.30.40.10">
    <property type="entry name" value="Zinc/RING finger domain, C3HC4 (zinc finger)"/>
    <property type="match status" value="1"/>
</dbReference>
<dbReference type="PROSITE" id="PS50089">
    <property type="entry name" value="ZF_RING_2"/>
    <property type="match status" value="1"/>
</dbReference>
<dbReference type="InterPro" id="IPR039780">
    <property type="entry name" value="Mot2"/>
</dbReference>
<evidence type="ECO:0000313" key="4">
    <source>
        <dbReference type="EnsemblPlants" id="ONIVA04G13310.1"/>
    </source>
</evidence>
<feature type="compositionally biased region" description="Basic and acidic residues" evidence="2">
    <location>
        <begin position="31"/>
        <end position="51"/>
    </location>
</feature>
<feature type="compositionally biased region" description="Acidic residues" evidence="2">
    <location>
        <begin position="154"/>
        <end position="169"/>
    </location>
</feature>
<feature type="compositionally biased region" description="Basic and acidic residues" evidence="2">
    <location>
        <begin position="78"/>
        <end position="99"/>
    </location>
</feature>
<dbReference type="eggNOG" id="KOG2068">
    <property type="taxonomic scope" value="Eukaryota"/>
</dbReference>
<dbReference type="PANTHER" id="PTHR12603">
    <property type="entry name" value="CCR4-NOT TRANSCRIPTION COMPLEX RELATED"/>
    <property type="match status" value="1"/>
</dbReference>
<dbReference type="InterPro" id="IPR001841">
    <property type="entry name" value="Znf_RING"/>
</dbReference>
<keyword evidence="5" id="KW-1185">Reference proteome</keyword>
<dbReference type="GO" id="GO:0030014">
    <property type="term" value="C:CCR4-NOT complex"/>
    <property type="evidence" value="ECO:0007669"/>
    <property type="project" value="InterPro"/>
</dbReference>
<dbReference type="Pfam" id="PF14570">
    <property type="entry name" value="zf-RING_4"/>
    <property type="match status" value="1"/>
</dbReference>